<dbReference type="Pfam" id="PF10399">
    <property type="entry name" value="UCR_Fe-S_N"/>
    <property type="match status" value="1"/>
</dbReference>
<evidence type="ECO:0000313" key="24">
    <source>
        <dbReference type="Proteomes" id="UP000637769"/>
    </source>
</evidence>
<feature type="transmembrane region" description="Helical" evidence="19">
    <location>
        <begin position="26"/>
        <end position="47"/>
    </location>
</feature>
<evidence type="ECO:0000256" key="5">
    <source>
        <dbReference type="ARBA" id="ARBA00019816"/>
    </source>
</evidence>
<dbReference type="InterPro" id="IPR019470">
    <property type="entry name" value="Ubiq_cytC_Rdtase_Fe-S_su_TAT"/>
</dbReference>
<reference evidence="24" key="1">
    <citation type="journal article" date="2019" name="Int. J. Syst. Evol. Microbiol.">
        <title>The Global Catalogue of Microorganisms (GCM) 10K type strain sequencing project: providing services to taxonomists for standard genome sequencing and annotation.</title>
        <authorList>
            <consortium name="The Broad Institute Genomics Platform"/>
            <consortium name="The Broad Institute Genome Sequencing Center for Infectious Disease"/>
            <person name="Wu L."/>
            <person name="Ma J."/>
        </authorList>
    </citation>
    <scope>NUCLEOTIDE SEQUENCE [LARGE SCALE GENOMIC DNA]</scope>
    <source>
        <strain evidence="24">CCM 7132</strain>
    </source>
</reference>
<dbReference type="NCBIfam" id="TIGR01416">
    <property type="entry name" value="Rieske_proteo"/>
    <property type="match status" value="1"/>
</dbReference>
<comment type="function">
    <text evidence="1">Component of the ubiquinol-cytochrome c reductase complex (complex III or cytochrome b-c1 complex), which is a respiratory chain that generates an electrochemical potential coupled to ATP synthesis.</text>
</comment>
<proteinExistence type="predicted"/>
<keyword evidence="8 19" id="KW-0812">Transmembrane</keyword>
<dbReference type="Gene3D" id="2.102.10.10">
    <property type="entry name" value="Rieske [2Fe-2S] iron-sulphur domain"/>
    <property type="match status" value="1"/>
</dbReference>
<evidence type="ECO:0000256" key="8">
    <source>
        <dbReference type="ARBA" id="ARBA00022692"/>
    </source>
</evidence>
<keyword evidence="24" id="KW-1185">Reference proteome</keyword>
<accession>A0ABQ1LM04</accession>
<keyword evidence="11" id="KW-1278">Translocase</keyword>
<evidence type="ECO:0000256" key="3">
    <source>
        <dbReference type="ARBA" id="ARBA00011649"/>
    </source>
</evidence>
<gene>
    <name evidence="23" type="primary">petA</name>
    <name evidence="23" type="ORF">GCM10007207_10020</name>
</gene>
<dbReference type="PRINTS" id="PR00162">
    <property type="entry name" value="RIESKE"/>
</dbReference>
<dbReference type="InterPro" id="IPR036922">
    <property type="entry name" value="Rieske_2Fe-2S_sf"/>
</dbReference>
<dbReference type="InterPro" id="IPR006317">
    <property type="entry name" value="Ubiquinol_cyt_c_Rdtase_Fe-S-su"/>
</dbReference>
<evidence type="ECO:0000256" key="13">
    <source>
        <dbReference type="ARBA" id="ARBA00022989"/>
    </source>
</evidence>
<evidence type="ECO:0000256" key="11">
    <source>
        <dbReference type="ARBA" id="ARBA00022967"/>
    </source>
</evidence>
<keyword evidence="9" id="KW-0001">2Fe-2S</keyword>
<dbReference type="SUPFAM" id="SSF50022">
    <property type="entry name" value="ISP domain"/>
    <property type="match status" value="1"/>
</dbReference>
<keyword evidence="15" id="KW-0411">Iron-sulfur</keyword>
<dbReference type="PROSITE" id="PS51296">
    <property type="entry name" value="RIESKE"/>
    <property type="match status" value="1"/>
</dbReference>
<evidence type="ECO:0000256" key="21">
    <source>
        <dbReference type="SAM" id="MobiDB-lite"/>
    </source>
</evidence>
<protein>
    <recommendedName>
        <fullName evidence="5 19">Ubiquinol-cytochrome c reductase iron-sulfur subunit</fullName>
        <ecNumber evidence="4 19">7.1.1.8</ecNumber>
    </recommendedName>
</protein>
<dbReference type="InterPro" id="IPR005805">
    <property type="entry name" value="Rieske_Fe-S_prot_C"/>
</dbReference>
<evidence type="ECO:0000256" key="15">
    <source>
        <dbReference type="ARBA" id="ARBA00023014"/>
    </source>
</evidence>
<evidence type="ECO:0000256" key="10">
    <source>
        <dbReference type="ARBA" id="ARBA00022723"/>
    </source>
</evidence>
<evidence type="ECO:0000256" key="19">
    <source>
        <dbReference type="RuleBase" id="RU004494"/>
    </source>
</evidence>
<keyword evidence="10" id="KW-0479">Metal-binding</keyword>
<evidence type="ECO:0000256" key="16">
    <source>
        <dbReference type="ARBA" id="ARBA00023136"/>
    </source>
</evidence>
<comment type="caution">
    <text evidence="23">The sequence shown here is derived from an EMBL/GenBank/DDBJ whole genome shotgun (WGS) entry which is preliminary data.</text>
</comment>
<dbReference type="EC" id="7.1.1.8" evidence="4 19"/>
<feature type="domain" description="Rieske" evidence="22">
    <location>
        <begin position="100"/>
        <end position="192"/>
    </location>
</feature>
<evidence type="ECO:0000256" key="12">
    <source>
        <dbReference type="ARBA" id="ARBA00022982"/>
    </source>
</evidence>
<evidence type="ECO:0000256" key="7">
    <source>
        <dbReference type="ARBA" id="ARBA00022475"/>
    </source>
</evidence>
<comment type="subcellular location">
    <subcellularLocation>
        <location evidence="2">Cell membrane</location>
        <topology evidence="2">Single-pass membrane protein</topology>
    </subcellularLocation>
</comment>
<comment type="catalytic activity">
    <reaction evidence="18 19">
        <text>a quinol + 2 Fe(III)-[cytochrome c](out) = a quinone + 2 Fe(II)-[cytochrome c](out) + 2 H(+)(out)</text>
        <dbReference type="Rhea" id="RHEA:11484"/>
        <dbReference type="Rhea" id="RHEA-COMP:10350"/>
        <dbReference type="Rhea" id="RHEA-COMP:14399"/>
        <dbReference type="ChEBI" id="CHEBI:15378"/>
        <dbReference type="ChEBI" id="CHEBI:24646"/>
        <dbReference type="ChEBI" id="CHEBI:29033"/>
        <dbReference type="ChEBI" id="CHEBI:29034"/>
        <dbReference type="ChEBI" id="CHEBI:132124"/>
        <dbReference type="EC" id="7.1.1.8"/>
    </reaction>
</comment>
<evidence type="ECO:0000256" key="17">
    <source>
        <dbReference type="ARBA" id="ARBA00023157"/>
    </source>
</evidence>
<keyword evidence="6 19" id="KW-0813">Transport</keyword>
<feature type="region of interest" description="Disordered" evidence="21">
    <location>
        <begin position="1"/>
        <end position="21"/>
    </location>
</feature>
<dbReference type="CDD" id="cd03470">
    <property type="entry name" value="Rieske_cytochrome_bc1"/>
    <property type="match status" value="1"/>
</dbReference>
<evidence type="ECO:0000256" key="18">
    <source>
        <dbReference type="ARBA" id="ARBA00029351"/>
    </source>
</evidence>
<keyword evidence="14" id="KW-0408">Iron</keyword>
<keyword evidence="12 19" id="KW-0249">Electron transport</keyword>
<evidence type="ECO:0000256" key="1">
    <source>
        <dbReference type="ARBA" id="ARBA00002444"/>
    </source>
</evidence>
<keyword evidence="7" id="KW-1003">Cell membrane</keyword>
<dbReference type="PANTHER" id="PTHR10134">
    <property type="entry name" value="CYTOCHROME B-C1 COMPLEX SUBUNIT RIESKE, MITOCHONDRIAL"/>
    <property type="match status" value="1"/>
</dbReference>
<keyword evidence="16 19" id="KW-0472">Membrane</keyword>
<evidence type="ECO:0000256" key="20">
    <source>
        <dbReference type="RuleBase" id="RU004497"/>
    </source>
</evidence>
<evidence type="ECO:0000256" key="9">
    <source>
        <dbReference type="ARBA" id="ARBA00022714"/>
    </source>
</evidence>
<sequence>MTQDADRPTPSPSCPIPGGGARRRDVLSTVIVGAGCVGACALAYPFLDSLNGTKNTSLGEDDSIDVDIAALRPGQQLVVTWRGWPVFIQKRTPEMLASLKTADIVQRLRDPDSKILQQPKDATNWHRSVVPEIGVLIGICTHLGCVPSYATPSPNDKSGKYSCPCHGSQFDVAGRVYKDAPAPYNLPVPPVTMLSATHVRIGQSKGDPAFSIASIQQI</sequence>
<dbReference type="InterPro" id="IPR017941">
    <property type="entry name" value="Rieske_2Fe-2S"/>
</dbReference>
<name>A0ABQ1LM04_9PROT</name>
<comment type="miscellaneous">
    <text evidence="19">The Rieske protein is a high potential 2Fe-2S protein.</text>
</comment>
<evidence type="ECO:0000256" key="4">
    <source>
        <dbReference type="ARBA" id="ARBA00012951"/>
    </source>
</evidence>
<dbReference type="InterPro" id="IPR014349">
    <property type="entry name" value="Rieske_Fe-S_prot"/>
</dbReference>
<dbReference type="EMBL" id="BMCH01000002">
    <property type="protein sequence ID" value="GGC26580.1"/>
    <property type="molecule type" value="Genomic_DNA"/>
</dbReference>
<evidence type="ECO:0000313" key="23">
    <source>
        <dbReference type="EMBL" id="GGC26580.1"/>
    </source>
</evidence>
<dbReference type="Proteomes" id="UP000637769">
    <property type="component" value="Unassembled WGS sequence"/>
</dbReference>
<keyword evidence="13 19" id="KW-1133">Transmembrane helix</keyword>
<organism evidence="23 24">
    <name type="scientific">Asaia siamensis</name>
    <dbReference type="NCBI Taxonomy" id="110479"/>
    <lineage>
        <taxon>Bacteria</taxon>
        <taxon>Pseudomonadati</taxon>
        <taxon>Pseudomonadota</taxon>
        <taxon>Alphaproteobacteria</taxon>
        <taxon>Acetobacterales</taxon>
        <taxon>Acetobacteraceae</taxon>
        <taxon>Asaia</taxon>
    </lineage>
</organism>
<comment type="cofactor">
    <cofactor evidence="19">
        <name>[2Fe-2S] cluster</name>
        <dbReference type="ChEBI" id="CHEBI:190135"/>
    </cofactor>
    <text evidence="19">Binds 1 [2Fe-2S] cluster per subunit.</text>
</comment>
<evidence type="ECO:0000256" key="14">
    <source>
        <dbReference type="ARBA" id="ARBA00023004"/>
    </source>
</evidence>
<keyword evidence="17" id="KW-1015">Disulfide bond</keyword>
<evidence type="ECO:0000259" key="22">
    <source>
        <dbReference type="PROSITE" id="PS51296"/>
    </source>
</evidence>
<dbReference type="RefSeq" id="WP_188425689.1">
    <property type="nucleotide sequence ID" value="NZ_BMCH01000002.1"/>
</dbReference>
<evidence type="ECO:0000256" key="2">
    <source>
        <dbReference type="ARBA" id="ARBA00004162"/>
    </source>
</evidence>
<comment type="subunit">
    <text evidence="3 20">The main subunits of complex b-c1 are: cytochrome b, cytochrome c1 and the Rieske protein.</text>
</comment>
<dbReference type="Pfam" id="PF00355">
    <property type="entry name" value="Rieske"/>
    <property type="match status" value="1"/>
</dbReference>
<evidence type="ECO:0000256" key="6">
    <source>
        <dbReference type="ARBA" id="ARBA00022448"/>
    </source>
</evidence>